<feature type="region of interest" description="Disordered" evidence="1">
    <location>
        <begin position="1"/>
        <end position="40"/>
    </location>
</feature>
<protein>
    <submittedName>
        <fullName evidence="2">Uncharacterized protein</fullName>
    </submittedName>
</protein>
<organism evidence="2 3">
    <name type="scientific">Herbaspirillum huttiense subsp. lycopersici</name>
    <dbReference type="NCBI Taxonomy" id="3074428"/>
    <lineage>
        <taxon>Bacteria</taxon>
        <taxon>Pseudomonadati</taxon>
        <taxon>Pseudomonadota</taxon>
        <taxon>Betaproteobacteria</taxon>
        <taxon>Burkholderiales</taxon>
        <taxon>Oxalobacteraceae</taxon>
        <taxon>Herbaspirillum</taxon>
    </lineage>
</organism>
<proteinExistence type="predicted"/>
<comment type="caution">
    <text evidence="2">The sequence shown here is derived from an EMBL/GenBank/DDBJ whole genome shotgun (WGS) entry which is preliminary data.</text>
</comment>
<gene>
    <name evidence="2" type="ORF">RI048_02645</name>
</gene>
<keyword evidence="3" id="KW-1185">Reference proteome</keyword>
<sequence length="98" mass="10407">MGQVFQFPKVKTQDIRPMASTSDVRPRGVSQDVRPMPAPQPGAMLLQVNAADFGNAGAAMLTLEALAFYAKGGWDEGKKARNALIAMHEAAEPGPQLA</sequence>
<evidence type="ECO:0000313" key="2">
    <source>
        <dbReference type="EMBL" id="MDR9847105.1"/>
    </source>
</evidence>
<name>A0ABU2EG46_9BURK</name>
<accession>A0ABU2EG46</accession>
<dbReference type="EMBL" id="JAVLSJ010000001">
    <property type="protein sequence ID" value="MDR9847105.1"/>
    <property type="molecule type" value="Genomic_DNA"/>
</dbReference>
<dbReference type="RefSeq" id="WP_310839526.1">
    <property type="nucleotide sequence ID" value="NZ_JAVLSJ010000001.1"/>
</dbReference>
<evidence type="ECO:0000256" key="1">
    <source>
        <dbReference type="SAM" id="MobiDB-lite"/>
    </source>
</evidence>
<dbReference type="Proteomes" id="UP001246576">
    <property type="component" value="Unassembled WGS sequence"/>
</dbReference>
<evidence type="ECO:0000313" key="3">
    <source>
        <dbReference type="Proteomes" id="UP001246576"/>
    </source>
</evidence>
<reference evidence="2" key="1">
    <citation type="submission" date="2023-09" db="EMBL/GenBank/DDBJ databases">
        <title>Description of first Herbaspirillum huttiense subsp. nephrolepsisexaltata and Herbaspirillum huttiense subsp. lycopersicon.</title>
        <authorList>
            <person name="Poudel M."/>
            <person name="Sharma A."/>
            <person name="Goss E."/>
            <person name="Tapia J.H."/>
            <person name="Harmon C.M."/>
            <person name="Jones J.B."/>
        </authorList>
    </citation>
    <scope>NUCLEOTIDE SEQUENCE</scope>
    <source>
        <strain evidence="2">SE1</strain>
    </source>
</reference>